<comment type="caution">
    <text evidence="1">The sequence shown here is derived from an EMBL/GenBank/DDBJ whole genome shotgun (WGS) entry which is preliminary data.</text>
</comment>
<dbReference type="Proteomes" id="UP000016511">
    <property type="component" value="Unassembled WGS sequence"/>
</dbReference>
<protein>
    <submittedName>
        <fullName evidence="1">Uncharacterized protein</fullName>
    </submittedName>
</protein>
<dbReference type="AlphaFoldDB" id="U1WH35"/>
<keyword evidence="2" id="KW-1185">Reference proteome</keyword>
<dbReference type="HOGENOM" id="CLU_2986477_0_0_9"/>
<name>U1WH35_ANEAE</name>
<sequence>MFASIAFISHYVHIKHKRPTPIKALKTHFISHYVHIKLIGVIVFATRKKPLYPTTFI</sequence>
<dbReference type="EMBL" id="AWSJ01000243">
    <property type="protein sequence ID" value="ERI07874.1"/>
    <property type="molecule type" value="Genomic_DNA"/>
</dbReference>
<accession>U1WH35</accession>
<gene>
    <name evidence="1" type="ORF">HMPREF0083_04044</name>
</gene>
<evidence type="ECO:0000313" key="1">
    <source>
        <dbReference type="EMBL" id="ERI07874.1"/>
    </source>
</evidence>
<evidence type="ECO:0000313" key="2">
    <source>
        <dbReference type="Proteomes" id="UP000016511"/>
    </source>
</evidence>
<organism evidence="1 2">
    <name type="scientific">Aneurinibacillus aneurinilyticus ATCC 12856</name>
    <dbReference type="NCBI Taxonomy" id="649747"/>
    <lineage>
        <taxon>Bacteria</taxon>
        <taxon>Bacillati</taxon>
        <taxon>Bacillota</taxon>
        <taxon>Bacilli</taxon>
        <taxon>Bacillales</taxon>
        <taxon>Paenibacillaceae</taxon>
        <taxon>Aneurinibacillus group</taxon>
        <taxon>Aneurinibacillus</taxon>
    </lineage>
</organism>
<proteinExistence type="predicted"/>
<reference evidence="1 2" key="1">
    <citation type="submission" date="2013-08" db="EMBL/GenBank/DDBJ databases">
        <authorList>
            <person name="Weinstock G."/>
            <person name="Sodergren E."/>
            <person name="Wylie T."/>
            <person name="Fulton L."/>
            <person name="Fulton R."/>
            <person name="Fronick C."/>
            <person name="O'Laughlin M."/>
            <person name="Godfrey J."/>
            <person name="Miner T."/>
            <person name="Herter B."/>
            <person name="Appelbaum E."/>
            <person name="Cordes M."/>
            <person name="Lek S."/>
            <person name="Wollam A."/>
            <person name="Pepin K.H."/>
            <person name="Palsikar V.B."/>
            <person name="Mitreva M."/>
            <person name="Wilson R.K."/>
        </authorList>
    </citation>
    <scope>NUCLEOTIDE SEQUENCE [LARGE SCALE GENOMIC DNA]</scope>
    <source>
        <strain evidence="1 2">ATCC 12856</strain>
    </source>
</reference>